<reference evidence="1 2" key="1">
    <citation type="journal article" date="2012" name="Environ. Microbiol.">
        <title>The genome of the ammonia-oxidizing Candidatus Nitrososphaera gargensis: insights into metabolic versatility and environmental adaptations.</title>
        <authorList>
            <person name="Spang A."/>
            <person name="Poehlein A."/>
            <person name="Offre P."/>
            <person name="Zumbragel S."/>
            <person name="Haider S."/>
            <person name="Rychlik N."/>
            <person name="Nowka B."/>
            <person name="Schmeisser C."/>
            <person name="Lebedeva E.V."/>
            <person name="Rattei T."/>
            <person name="Bohm C."/>
            <person name="Schmid M."/>
            <person name="Galushko A."/>
            <person name="Hatzenpichler R."/>
            <person name="Weinmaier T."/>
            <person name="Daniel R."/>
            <person name="Schleper C."/>
            <person name="Spieck E."/>
            <person name="Streit W."/>
            <person name="Wagner M."/>
        </authorList>
    </citation>
    <scope>NUCLEOTIDE SEQUENCE [LARGE SCALE GENOMIC DNA]</scope>
    <source>
        <strain evidence="2">Ga9.2</strain>
    </source>
</reference>
<dbReference type="EMBL" id="CP002408">
    <property type="protein sequence ID" value="AFU57821.1"/>
    <property type="molecule type" value="Genomic_DNA"/>
</dbReference>
<dbReference type="STRING" id="1237085.Ngar_c08790"/>
<evidence type="ECO:0000313" key="1">
    <source>
        <dbReference type="EMBL" id="AFU57821.1"/>
    </source>
</evidence>
<dbReference type="KEGG" id="nga:Ngar_c08790"/>
<dbReference type="Proteomes" id="UP000008037">
    <property type="component" value="Chromosome"/>
</dbReference>
<dbReference type="HOGENOM" id="CLU_2629846_0_0_2"/>
<accession>K0I936</accession>
<dbReference type="InParanoid" id="K0I936"/>
<name>K0I936_NITGG</name>
<dbReference type="AlphaFoldDB" id="K0I936"/>
<organism evidence="1 2">
    <name type="scientific">Nitrososphaera gargensis (strain Ga9.2)</name>
    <dbReference type="NCBI Taxonomy" id="1237085"/>
    <lineage>
        <taxon>Archaea</taxon>
        <taxon>Nitrososphaerota</taxon>
        <taxon>Nitrososphaeria</taxon>
        <taxon>Nitrososphaerales</taxon>
        <taxon>Nitrososphaeraceae</taxon>
        <taxon>Nitrososphaera</taxon>
    </lineage>
</organism>
<dbReference type="BioCyc" id="CNIT1237085:G1324-877-MONOMER"/>
<gene>
    <name evidence="1" type="ordered locus">Ngar_c08790</name>
</gene>
<sequence>MAQMVAQGLSFQNVKDAIRMKAILDENKVDLVDIAALVGEARNAGVKLQAVVSDYKQMKACQLRERLLTLLHSANPS</sequence>
<evidence type="ECO:0000313" key="2">
    <source>
        <dbReference type="Proteomes" id="UP000008037"/>
    </source>
</evidence>
<protein>
    <submittedName>
        <fullName evidence="1">Uncharacterized protein</fullName>
    </submittedName>
</protein>
<proteinExistence type="predicted"/>
<keyword evidence="2" id="KW-1185">Reference proteome</keyword>